<feature type="domain" description="Pvc16 N-terminal" evidence="2">
    <location>
        <begin position="74"/>
        <end position="250"/>
    </location>
</feature>
<protein>
    <submittedName>
        <fullName evidence="3">DUF4255 domain-containing protein</fullName>
    </submittedName>
</protein>
<gene>
    <name evidence="3" type="ORF">D7X12_04230</name>
</gene>
<dbReference type="Pfam" id="PF14065">
    <property type="entry name" value="Pvc16_N"/>
    <property type="match status" value="1"/>
</dbReference>
<dbReference type="Proteomes" id="UP000273405">
    <property type="component" value="Unassembled WGS sequence"/>
</dbReference>
<dbReference type="AlphaFoldDB" id="A0A3A8P0R8"/>
<sequence length="261" mass="29207">MRGRRVDGFAHPTPPPPRGGVPKHPESRWFSRSYPLVRVLLWPLDGSSIPLGRGGGGRRKRGFPSVATYAAISAVGQALLALLEQSCPKPEFENAKFELYQANDFKAPMEEGVSLFLYRVVPSTTRRNLTGREDAQGRRTRRPLPVDLCFMLTPWAKTAAKQHRLLGWSMRTLEDTPTLTASFLNHYGRPETDTFLPDETVTFVQDTLSIQDLLNVWEVGKPNLQVSVTYIARMVLIESAISDPQGPPVQTRVLDLGKRTE</sequence>
<dbReference type="InterPro" id="IPR025351">
    <property type="entry name" value="Pvc16_N"/>
</dbReference>
<comment type="caution">
    <text evidence="3">The sequence shown here is derived from an EMBL/GenBank/DDBJ whole genome shotgun (WGS) entry which is preliminary data.</text>
</comment>
<dbReference type="EMBL" id="RAWG01000016">
    <property type="protein sequence ID" value="RKH46945.1"/>
    <property type="molecule type" value="Genomic_DNA"/>
</dbReference>
<feature type="region of interest" description="Disordered" evidence="1">
    <location>
        <begin position="1"/>
        <end position="25"/>
    </location>
</feature>
<organism evidence="3 4">
    <name type="scientific">Corallococcus sicarius</name>
    <dbReference type="NCBI Taxonomy" id="2316726"/>
    <lineage>
        <taxon>Bacteria</taxon>
        <taxon>Pseudomonadati</taxon>
        <taxon>Myxococcota</taxon>
        <taxon>Myxococcia</taxon>
        <taxon>Myxococcales</taxon>
        <taxon>Cystobacterineae</taxon>
        <taxon>Myxococcaceae</taxon>
        <taxon>Corallococcus</taxon>
    </lineage>
</organism>
<evidence type="ECO:0000256" key="1">
    <source>
        <dbReference type="SAM" id="MobiDB-lite"/>
    </source>
</evidence>
<proteinExistence type="predicted"/>
<evidence type="ECO:0000313" key="3">
    <source>
        <dbReference type="EMBL" id="RKH46945.1"/>
    </source>
</evidence>
<name>A0A3A8P0R8_9BACT</name>
<keyword evidence="4" id="KW-1185">Reference proteome</keyword>
<accession>A0A3A8P0R8</accession>
<evidence type="ECO:0000259" key="2">
    <source>
        <dbReference type="Pfam" id="PF14065"/>
    </source>
</evidence>
<evidence type="ECO:0000313" key="4">
    <source>
        <dbReference type="Proteomes" id="UP000273405"/>
    </source>
</evidence>
<reference evidence="4" key="1">
    <citation type="submission" date="2018-09" db="EMBL/GenBank/DDBJ databases">
        <authorList>
            <person name="Livingstone P.G."/>
            <person name="Whitworth D.E."/>
        </authorList>
    </citation>
    <scope>NUCLEOTIDE SEQUENCE [LARGE SCALE GENOMIC DNA]</scope>
    <source>
        <strain evidence="4">CA040B</strain>
    </source>
</reference>